<gene>
    <name evidence="2" type="ORF">B7R25_00120</name>
</gene>
<dbReference type="Gene3D" id="3.30.110.170">
    <property type="entry name" value="Protein of unknown function (DUF541), domain 1"/>
    <property type="match status" value="1"/>
</dbReference>
<evidence type="ECO:0000313" key="3">
    <source>
        <dbReference type="Proteomes" id="UP000257080"/>
    </source>
</evidence>
<dbReference type="Pfam" id="PF04402">
    <property type="entry name" value="SIMPL"/>
    <property type="match status" value="1"/>
</dbReference>
<evidence type="ECO:0000256" key="1">
    <source>
        <dbReference type="SAM" id="MobiDB-lite"/>
    </source>
</evidence>
<protein>
    <submittedName>
        <fullName evidence="2">SIMPL domain-containing protein</fullName>
    </submittedName>
</protein>
<dbReference type="RefSeq" id="WP_116416969.1">
    <property type="nucleotide sequence ID" value="NZ_NBXC01000002.1"/>
</dbReference>
<dbReference type="EMBL" id="NBXE01000002">
    <property type="protein sequence ID" value="RFA29445.1"/>
    <property type="molecule type" value="Genomic_DNA"/>
</dbReference>
<evidence type="ECO:0000313" key="2">
    <source>
        <dbReference type="EMBL" id="RFA29445.1"/>
    </source>
</evidence>
<reference evidence="2 3" key="1">
    <citation type="submission" date="2017-04" db="EMBL/GenBank/DDBJ databases">
        <title>Comparative genome analysis of Subtercola boreus.</title>
        <authorList>
            <person name="Cho Y.-J."/>
            <person name="Cho A."/>
            <person name="Kim O.-S."/>
            <person name="Lee J.-I."/>
        </authorList>
    </citation>
    <scope>NUCLEOTIDE SEQUENCE [LARGE SCALE GENOMIC DNA]</scope>
    <source>
        <strain evidence="2 3">P28004</strain>
    </source>
</reference>
<dbReference type="Proteomes" id="UP000257080">
    <property type="component" value="Unassembled WGS sequence"/>
</dbReference>
<proteinExistence type="predicted"/>
<name>A0A3E0WGU5_9MICO</name>
<sequence>MGDTIITVEGHFDYHHPAERGTVTLSAGFEGPDRGAVVTRTTGTHSTLVTQAQQLSSSGSVTWFSADRMRAWSERPWNSDGKQLPLVHHASVSLEVKFADLGALAEWAETIATVEGVTVAGIRWALTEVTKARITAEAQNRAVQDAVSRATAYAQSLGLSSVRPLAVADPGMLGDESRPQPSVGAAPMSRALAATSGGSGGLDLKPEDITVASRVHARFAAS</sequence>
<comment type="caution">
    <text evidence="2">The sequence shown here is derived from an EMBL/GenBank/DDBJ whole genome shotgun (WGS) entry which is preliminary data.</text>
</comment>
<accession>A0A3E0WGU5</accession>
<dbReference type="AlphaFoldDB" id="A0A3E0WGU5"/>
<feature type="region of interest" description="Disordered" evidence="1">
    <location>
        <begin position="170"/>
        <end position="207"/>
    </location>
</feature>
<organism evidence="2 3">
    <name type="scientific">Subtercola boreus</name>
    <dbReference type="NCBI Taxonomy" id="120213"/>
    <lineage>
        <taxon>Bacteria</taxon>
        <taxon>Bacillati</taxon>
        <taxon>Actinomycetota</taxon>
        <taxon>Actinomycetes</taxon>
        <taxon>Micrococcales</taxon>
        <taxon>Microbacteriaceae</taxon>
        <taxon>Subtercola</taxon>
    </lineage>
</organism>
<dbReference type="OrthoDB" id="3724496at2"/>
<dbReference type="InterPro" id="IPR007497">
    <property type="entry name" value="SIMPL/DUF541"/>
</dbReference>